<evidence type="ECO:0000256" key="7">
    <source>
        <dbReference type="ARBA" id="ARBA00022801"/>
    </source>
</evidence>
<evidence type="ECO:0000256" key="4">
    <source>
        <dbReference type="ARBA" id="ARBA00022490"/>
    </source>
</evidence>
<evidence type="ECO:0000313" key="17">
    <source>
        <dbReference type="EMBL" id="KAA8588602.1"/>
    </source>
</evidence>
<dbReference type="SUPFAM" id="SSF55811">
    <property type="entry name" value="Nudix"/>
    <property type="match status" value="1"/>
</dbReference>
<evidence type="ECO:0000256" key="1">
    <source>
        <dbReference type="ARBA" id="ARBA00004123"/>
    </source>
</evidence>
<dbReference type="FunFam" id="1.10.238.10:FF:000077">
    <property type="entry name" value="Centrin 1"/>
    <property type="match status" value="1"/>
</dbReference>
<protein>
    <recommendedName>
        <fullName evidence="12 13">Nucleoside diphosphate-linked moiety X motif 6</fullName>
        <shortName evidence="13">Nudix motif 6</shortName>
        <ecNumber evidence="13">3.6.1.-</ecNumber>
    </recommendedName>
</protein>
<dbReference type="PROSITE" id="PS00039">
    <property type="entry name" value="DEAD_ATP_HELICASE"/>
    <property type="match status" value="1"/>
</dbReference>
<dbReference type="Pfam" id="PF13499">
    <property type="entry name" value="EF-hand_7"/>
    <property type="match status" value="2"/>
</dbReference>
<keyword evidence="5" id="KW-0479">Metal-binding</keyword>
<dbReference type="SUPFAM" id="SSF47473">
    <property type="entry name" value="EF-hand"/>
    <property type="match status" value="1"/>
</dbReference>
<keyword evidence="4 13" id="KW-0963">Cytoplasm</keyword>
<dbReference type="PROSITE" id="PS00893">
    <property type="entry name" value="NUDIX_BOX"/>
    <property type="match status" value="1"/>
</dbReference>
<keyword evidence="9 13" id="KW-0496">Mitochondrion</keyword>
<feature type="domain" description="EF-hand" evidence="15">
    <location>
        <begin position="483"/>
        <end position="518"/>
    </location>
</feature>
<feature type="signal peptide" evidence="14">
    <location>
        <begin position="1"/>
        <end position="17"/>
    </location>
</feature>
<evidence type="ECO:0000313" key="18">
    <source>
        <dbReference type="Proteomes" id="UP000327493"/>
    </source>
</evidence>
<dbReference type="PANTHER" id="PTHR13994">
    <property type="entry name" value="NUDIX HYDROLASE RELATED"/>
    <property type="match status" value="1"/>
</dbReference>
<dbReference type="FunFam" id="3.40.630.30:FF:000062">
    <property type="entry name" value="Nucleoside diphosphate-linked moiety X motif 6"/>
    <property type="match status" value="1"/>
</dbReference>
<evidence type="ECO:0000256" key="10">
    <source>
        <dbReference type="ARBA" id="ARBA00023242"/>
    </source>
</evidence>
<dbReference type="Proteomes" id="UP000327493">
    <property type="component" value="Chromosome 10"/>
</dbReference>
<dbReference type="CDD" id="cd00051">
    <property type="entry name" value="EFh"/>
    <property type="match status" value="2"/>
</dbReference>
<dbReference type="Gene3D" id="1.10.238.10">
    <property type="entry name" value="EF-hand"/>
    <property type="match status" value="2"/>
</dbReference>
<keyword evidence="7 13" id="KW-0378">Hydrolase</keyword>
<comment type="similarity">
    <text evidence="2">Belongs to the centrin family.</text>
</comment>
<dbReference type="EMBL" id="VOFY01000010">
    <property type="protein sequence ID" value="KAA8588602.1"/>
    <property type="molecule type" value="Genomic_DNA"/>
</dbReference>
<keyword evidence="8" id="KW-0106">Calcium</keyword>
<dbReference type="GO" id="GO:0005739">
    <property type="term" value="C:mitochondrion"/>
    <property type="evidence" value="ECO:0007669"/>
    <property type="project" value="UniProtKB-SubCell"/>
</dbReference>
<dbReference type="GO" id="GO:0005815">
    <property type="term" value="C:microtubule organizing center"/>
    <property type="evidence" value="ECO:0007669"/>
    <property type="project" value="UniProtKB-ARBA"/>
</dbReference>
<dbReference type="InterPro" id="IPR011992">
    <property type="entry name" value="EF-hand-dom_pair"/>
</dbReference>
<evidence type="ECO:0000256" key="13">
    <source>
        <dbReference type="RuleBase" id="RU368106"/>
    </source>
</evidence>
<sequence length="591" mass="65088">MAACGFALKLLPSVVTGRFCSRTPCPLRSAVRAFSCTVTRSQLHGVEGTGALTGKVDRFGGVTVNLADIGLPTDISESSFSILLQVSLAQWKTEGKVAVWLRVPISLSRCAAAASTHGFTFHHAKHDHAVLALWLGEGESRLPGFATHQIGVAGAVVDESNGKVLVVQDRNKTKNAWKFPGGLSDLGENIGVTAVREVFEETGVHAEFRSLLSIRQQHNHPGAFGMSDMYIICRLGPLTYDINFCTQECLRCEWLDLAELARTEDTTPITSRIARLLLHGLEHGFNKVDLSMEELPAVYSGRKTFLQLGSSFYSVVVSVRVPGKEEGDWKYLLLGSFFSRIPSTLPSDFILKKKPPFLQYSLLGSLKPPGVKPPLPPSSGVEGSVVISPVAISFSFPASRASHKPILFNPRVKCLNVCFFQASGYRKATPSASQRKKAGPKTELTEEQKQEIKEAFDLFDTDGTGTIDVKELKVAMRALGFDPKKEEIKKMIADIDKEGSGTIEFSDFLSMMSLKVNEKDSKEEILKAFRLFDDDGTGKITFKNLKRVAKELGENLTDEELQEMIDEADRDGDGEINEQEFLRIMKKTNLY</sequence>
<comment type="subcellular location">
    <subcellularLocation>
        <location evidence="13">Cytoplasm</location>
    </subcellularLocation>
    <subcellularLocation>
        <location evidence="1 13">Nucleus</location>
    </subcellularLocation>
    <subcellularLocation>
        <location evidence="13">Mitochondrion</location>
    </subcellularLocation>
</comment>
<comment type="subunit">
    <text evidence="13">Monomer and homodimer.</text>
</comment>
<dbReference type="InterPro" id="IPR000629">
    <property type="entry name" value="RNA-helicase_DEAD-box_CS"/>
</dbReference>
<dbReference type="PROSITE" id="PS00018">
    <property type="entry name" value="EF_HAND_1"/>
    <property type="match status" value="2"/>
</dbReference>
<dbReference type="AlphaFoldDB" id="A0A5J5D1P1"/>
<evidence type="ECO:0000256" key="14">
    <source>
        <dbReference type="SAM" id="SignalP"/>
    </source>
</evidence>
<keyword evidence="10 13" id="KW-0539">Nucleus</keyword>
<evidence type="ECO:0000256" key="8">
    <source>
        <dbReference type="ARBA" id="ARBA00022837"/>
    </source>
</evidence>
<evidence type="ECO:0000256" key="6">
    <source>
        <dbReference type="ARBA" id="ARBA00022737"/>
    </source>
</evidence>
<feature type="domain" description="EF-hand" evidence="15">
    <location>
        <begin position="447"/>
        <end position="482"/>
    </location>
</feature>
<dbReference type="PRINTS" id="PR01356">
    <property type="entry name" value="GFGPROTEIN"/>
</dbReference>
<gene>
    <name evidence="17" type="ORF">FQN60_009947</name>
</gene>
<dbReference type="GO" id="GO:0005634">
    <property type="term" value="C:nucleus"/>
    <property type="evidence" value="ECO:0007669"/>
    <property type="project" value="UniProtKB-SubCell"/>
</dbReference>
<dbReference type="PROSITE" id="PS50222">
    <property type="entry name" value="EF_HAND_2"/>
    <property type="match status" value="4"/>
</dbReference>
<dbReference type="CDD" id="cd04670">
    <property type="entry name" value="NUDIX_ASFGF2_Nudt6"/>
    <property type="match status" value="1"/>
</dbReference>
<dbReference type="GO" id="GO:0035529">
    <property type="term" value="F:NADH pyrophosphatase activity"/>
    <property type="evidence" value="ECO:0007669"/>
    <property type="project" value="TreeGrafter"/>
</dbReference>
<dbReference type="InterPro" id="IPR020084">
    <property type="entry name" value="NUDIX_hydrolase_CS"/>
</dbReference>
<evidence type="ECO:0000256" key="12">
    <source>
        <dbReference type="ARBA" id="ARBA00068898"/>
    </source>
</evidence>
<dbReference type="SMART" id="SM00054">
    <property type="entry name" value="EFh"/>
    <property type="match status" value="4"/>
</dbReference>
<dbReference type="Pfam" id="PF00293">
    <property type="entry name" value="NUDIX"/>
    <property type="match status" value="1"/>
</dbReference>
<feature type="chain" id="PRO_5023898578" description="Nucleoside diphosphate-linked moiety X motif 6" evidence="14">
    <location>
        <begin position="18"/>
        <end position="591"/>
    </location>
</feature>
<dbReference type="GO" id="GO:0005509">
    <property type="term" value="F:calcium ion binding"/>
    <property type="evidence" value="ECO:0007669"/>
    <property type="project" value="InterPro"/>
</dbReference>
<evidence type="ECO:0000256" key="2">
    <source>
        <dbReference type="ARBA" id="ARBA00005253"/>
    </source>
</evidence>
<dbReference type="InterPro" id="IPR018247">
    <property type="entry name" value="EF_Hand_1_Ca_BS"/>
</dbReference>
<evidence type="ECO:0000259" key="16">
    <source>
        <dbReference type="PROSITE" id="PS51462"/>
    </source>
</evidence>
<comment type="caution">
    <text evidence="17">The sequence shown here is derived from an EMBL/GenBank/DDBJ whole genome shotgun (WGS) entry which is preliminary data.</text>
</comment>
<dbReference type="InterPro" id="IPR000086">
    <property type="entry name" value="NUDIX_hydrolase_dom"/>
</dbReference>
<dbReference type="InterPro" id="IPR002048">
    <property type="entry name" value="EF_hand_dom"/>
</dbReference>
<dbReference type="InterPro" id="IPR003293">
    <property type="entry name" value="Nudix_hydrolase6-like"/>
</dbReference>
<accession>A0A5J5D1P1</accession>
<name>A0A5J5D1P1_9PERO</name>
<dbReference type="PROSITE" id="PS51462">
    <property type="entry name" value="NUDIX"/>
    <property type="match status" value="1"/>
</dbReference>
<evidence type="ECO:0000259" key="15">
    <source>
        <dbReference type="PROSITE" id="PS50222"/>
    </source>
</evidence>
<dbReference type="FunFam" id="1.10.238.10:FF:000070">
    <property type="entry name" value="Centrin-1"/>
    <property type="match status" value="1"/>
</dbReference>
<dbReference type="FunFam" id="3.90.79.10:FF:000027">
    <property type="entry name" value="nucleoside diphosphate-linked moiety X motif 6"/>
    <property type="match status" value="1"/>
</dbReference>
<feature type="domain" description="EF-hand" evidence="15">
    <location>
        <begin position="556"/>
        <end position="591"/>
    </location>
</feature>
<dbReference type="EC" id="3.6.1.-" evidence="13"/>
<feature type="domain" description="Nudix hydrolase" evidence="16">
    <location>
        <begin position="147"/>
        <end position="279"/>
    </location>
</feature>
<dbReference type="GO" id="GO:0051287">
    <property type="term" value="F:NAD binding"/>
    <property type="evidence" value="ECO:0007669"/>
    <property type="project" value="TreeGrafter"/>
</dbReference>
<dbReference type="Pfam" id="PF18290">
    <property type="entry name" value="Nudix_hydro"/>
    <property type="match status" value="1"/>
</dbReference>
<proteinExistence type="inferred from homology"/>
<dbReference type="InterPro" id="IPR040618">
    <property type="entry name" value="Pre-Nudix"/>
</dbReference>
<comment type="function">
    <text evidence="11 13">May contribute to the regulation of cell proliferation.</text>
</comment>
<keyword evidence="6" id="KW-0677">Repeat</keyword>
<keyword evidence="18" id="KW-1185">Reference proteome</keyword>
<dbReference type="GO" id="GO:0047631">
    <property type="term" value="F:ADP-ribose diphosphatase activity"/>
    <property type="evidence" value="ECO:0007669"/>
    <property type="project" value="TreeGrafter"/>
</dbReference>
<evidence type="ECO:0000256" key="3">
    <source>
        <dbReference type="ARBA" id="ARBA00005582"/>
    </source>
</evidence>
<dbReference type="PANTHER" id="PTHR13994:SF46">
    <property type="entry name" value="NUCLEOSIDE DIPHOSPHATE-LINKED MOIETY X MOTIF 6"/>
    <property type="match status" value="1"/>
</dbReference>
<evidence type="ECO:0000256" key="11">
    <source>
        <dbReference type="ARBA" id="ARBA00057091"/>
    </source>
</evidence>
<evidence type="ECO:0000256" key="9">
    <source>
        <dbReference type="ARBA" id="ARBA00023128"/>
    </source>
</evidence>
<reference evidence="17 18" key="1">
    <citation type="submission" date="2019-08" db="EMBL/GenBank/DDBJ databases">
        <title>A chromosome-level genome assembly, high-density linkage maps, and genome scans reveal the genomic architecture of hybrid incompatibilities underlying speciation via character displacement in darters (Percidae: Etheostominae).</title>
        <authorList>
            <person name="Moran R.L."/>
            <person name="Catchen J.M."/>
            <person name="Fuller R.C."/>
        </authorList>
    </citation>
    <scope>NUCLEOTIDE SEQUENCE [LARGE SCALE GENOMIC DNA]</scope>
    <source>
        <strain evidence="17">EspeVRDwgs_2016</strain>
        <tissue evidence="17">Muscle</tissue>
    </source>
</reference>
<evidence type="ECO:0000256" key="5">
    <source>
        <dbReference type="ARBA" id="ARBA00022723"/>
    </source>
</evidence>
<keyword evidence="14" id="KW-0732">Signal</keyword>
<dbReference type="InterPro" id="IPR015797">
    <property type="entry name" value="NUDIX_hydrolase-like_dom_sf"/>
</dbReference>
<feature type="domain" description="EF-hand" evidence="15">
    <location>
        <begin position="520"/>
        <end position="555"/>
    </location>
</feature>
<dbReference type="Gene3D" id="3.90.79.10">
    <property type="entry name" value="Nucleoside Triphosphate Pyrophosphohydrolase"/>
    <property type="match status" value="1"/>
</dbReference>
<dbReference type="Gene3D" id="3.40.630.30">
    <property type="match status" value="1"/>
</dbReference>
<organism evidence="17 18">
    <name type="scientific">Etheostoma spectabile</name>
    <name type="common">orangethroat darter</name>
    <dbReference type="NCBI Taxonomy" id="54343"/>
    <lineage>
        <taxon>Eukaryota</taxon>
        <taxon>Metazoa</taxon>
        <taxon>Chordata</taxon>
        <taxon>Craniata</taxon>
        <taxon>Vertebrata</taxon>
        <taxon>Euteleostomi</taxon>
        <taxon>Actinopterygii</taxon>
        <taxon>Neopterygii</taxon>
        <taxon>Teleostei</taxon>
        <taxon>Neoteleostei</taxon>
        <taxon>Acanthomorphata</taxon>
        <taxon>Eupercaria</taxon>
        <taxon>Perciformes</taxon>
        <taxon>Percoidei</taxon>
        <taxon>Percidae</taxon>
        <taxon>Etheostomatinae</taxon>
        <taxon>Etheostoma</taxon>
    </lineage>
</organism>
<comment type="similarity">
    <text evidence="3 13">Belongs to the Nudix hydrolase family.</text>
</comment>